<dbReference type="Proteomes" id="UP000756346">
    <property type="component" value="Unassembled WGS sequence"/>
</dbReference>
<feature type="compositionally biased region" description="Basic residues" evidence="1">
    <location>
        <begin position="1"/>
        <end position="15"/>
    </location>
</feature>
<gene>
    <name evidence="2" type="ORF">B0I36DRAFT_355507</name>
</gene>
<organism evidence="2 3">
    <name type="scientific">Microdochium trichocladiopsis</name>
    <dbReference type="NCBI Taxonomy" id="1682393"/>
    <lineage>
        <taxon>Eukaryota</taxon>
        <taxon>Fungi</taxon>
        <taxon>Dikarya</taxon>
        <taxon>Ascomycota</taxon>
        <taxon>Pezizomycotina</taxon>
        <taxon>Sordariomycetes</taxon>
        <taxon>Xylariomycetidae</taxon>
        <taxon>Xylariales</taxon>
        <taxon>Microdochiaceae</taxon>
        <taxon>Microdochium</taxon>
    </lineage>
</organism>
<reference evidence="2" key="1">
    <citation type="journal article" date="2021" name="Nat. Commun.">
        <title>Genetic determinants of endophytism in the Arabidopsis root mycobiome.</title>
        <authorList>
            <person name="Mesny F."/>
            <person name="Miyauchi S."/>
            <person name="Thiergart T."/>
            <person name="Pickel B."/>
            <person name="Atanasova L."/>
            <person name="Karlsson M."/>
            <person name="Huettel B."/>
            <person name="Barry K.W."/>
            <person name="Haridas S."/>
            <person name="Chen C."/>
            <person name="Bauer D."/>
            <person name="Andreopoulos W."/>
            <person name="Pangilinan J."/>
            <person name="LaButti K."/>
            <person name="Riley R."/>
            <person name="Lipzen A."/>
            <person name="Clum A."/>
            <person name="Drula E."/>
            <person name="Henrissat B."/>
            <person name="Kohler A."/>
            <person name="Grigoriev I.V."/>
            <person name="Martin F.M."/>
            <person name="Hacquard S."/>
        </authorList>
    </citation>
    <scope>NUCLEOTIDE SEQUENCE</scope>
    <source>
        <strain evidence="2">MPI-CAGE-CH-0230</strain>
    </source>
</reference>
<protein>
    <submittedName>
        <fullName evidence="2">Uncharacterized protein</fullName>
    </submittedName>
</protein>
<dbReference type="AlphaFoldDB" id="A0A9P8XS79"/>
<feature type="region of interest" description="Disordered" evidence="1">
    <location>
        <begin position="1"/>
        <end position="33"/>
    </location>
</feature>
<dbReference type="EMBL" id="JAGTJQ010000013">
    <property type="protein sequence ID" value="KAH7014260.1"/>
    <property type="molecule type" value="Genomic_DNA"/>
</dbReference>
<keyword evidence="3" id="KW-1185">Reference proteome</keyword>
<evidence type="ECO:0000313" key="3">
    <source>
        <dbReference type="Proteomes" id="UP000756346"/>
    </source>
</evidence>
<name>A0A9P8XS79_9PEZI</name>
<sequence>MRLHGRPRSRVRPPRRLLSGVPAGTARASDPQAAEQPLKGGIFQIITSDPFGQDRQCKFCRSHYICMRQDISLGLSYFASSDTVPPIPLHSHVIQLALFVRASLPGVCLKEMLPSTLLRVRLSWCTSPTSRNAHMPRSKTRLQPRQHHLNKFQAPKLLAHLDPCCISVHGPISVKTLSPIESSTGLSHSALHPPLRLALASLVQPCLLALVSACRSLALGFDVAPTGASVALGVVVEKAPAVLGRPAPDRFTLRGYLAQAGRALPVRDSHLAHCFAEVAGYGLRRTGPVPILDVDGFRVKYRRSTCFLMDGLADAGGDYLEQEICAS</sequence>
<evidence type="ECO:0000256" key="1">
    <source>
        <dbReference type="SAM" id="MobiDB-lite"/>
    </source>
</evidence>
<proteinExistence type="predicted"/>
<dbReference type="RefSeq" id="XP_046005227.1">
    <property type="nucleotide sequence ID" value="XM_046157445.1"/>
</dbReference>
<evidence type="ECO:0000313" key="2">
    <source>
        <dbReference type="EMBL" id="KAH7014260.1"/>
    </source>
</evidence>
<comment type="caution">
    <text evidence="2">The sequence shown here is derived from an EMBL/GenBank/DDBJ whole genome shotgun (WGS) entry which is preliminary data.</text>
</comment>
<accession>A0A9P8XS79</accession>
<dbReference type="GeneID" id="70186991"/>